<gene>
    <name evidence="5" type="ORF">F9B16_25325</name>
</gene>
<feature type="compositionally biased region" description="Basic residues" evidence="4">
    <location>
        <begin position="26"/>
        <end position="39"/>
    </location>
</feature>
<organism evidence="5 6">
    <name type="scientific">Actinomadura montaniterrae</name>
    <dbReference type="NCBI Taxonomy" id="1803903"/>
    <lineage>
        <taxon>Bacteria</taxon>
        <taxon>Bacillati</taxon>
        <taxon>Actinomycetota</taxon>
        <taxon>Actinomycetes</taxon>
        <taxon>Streptosporangiales</taxon>
        <taxon>Thermomonosporaceae</taxon>
        <taxon>Actinomadura</taxon>
    </lineage>
</organism>
<dbReference type="GO" id="GO:0015768">
    <property type="term" value="P:maltose transport"/>
    <property type="evidence" value="ECO:0007669"/>
    <property type="project" value="TreeGrafter"/>
</dbReference>
<dbReference type="InterPro" id="IPR006059">
    <property type="entry name" value="SBP"/>
</dbReference>
<evidence type="ECO:0000256" key="3">
    <source>
        <dbReference type="ARBA" id="ARBA00022729"/>
    </source>
</evidence>
<keyword evidence="2" id="KW-0813">Transport</keyword>
<evidence type="ECO:0000256" key="4">
    <source>
        <dbReference type="SAM" id="MobiDB-lite"/>
    </source>
</evidence>
<evidence type="ECO:0000256" key="2">
    <source>
        <dbReference type="ARBA" id="ARBA00022448"/>
    </source>
</evidence>
<dbReference type="EMBL" id="WBMR01000080">
    <property type="protein sequence ID" value="KAB2376454.1"/>
    <property type="molecule type" value="Genomic_DNA"/>
</dbReference>
<dbReference type="AlphaFoldDB" id="A0A6L3VNV2"/>
<protein>
    <submittedName>
        <fullName evidence="5">Extracellular solute-binding protein</fullName>
    </submittedName>
</protein>
<dbReference type="SUPFAM" id="SSF53850">
    <property type="entry name" value="Periplasmic binding protein-like II"/>
    <property type="match status" value="1"/>
</dbReference>
<dbReference type="RefSeq" id="WP_151542617.1">
    <property type="nucleotide sequence ID" value="NZ_WBMR01000080.1"/>
</dbReference>
<feature type="region of interest" description="Disordered" evidence="4">
    <location>
        <begin position="1"/>
        <end position="54"/>
    </location>
</feature>
<dbReference type="GO" id="GO:1901982">
    <property type="term" value="F:maltose binding"/>
    <property type="evidence" value="ECO:0007669"/>
    <property type="project" value="TreeGrafter"/>
</dbReference>
<feature type="compositionally biased region" description="Basic and acidic residues" evidence="4">
    <location>
        <begin position="1"/>
        <end position="12"/>
    </location>
</feature>
<dbReference type="Gene3D" id="3.40.190.10">
    <property type="entry name" value="Periplasmic binding protein-like II"/>
    <property type="match status" value="2"/>
</dbReference>
<comment type="caution">
    <text evidence="5">The sequence shown here is derived from an EMBL/GenBank/DDBJ whole genome shotgun (WGS) entry which is preliminary data.</text>
</comment>
<comment type="similarity">
    <text evidence="1">Belongs to the bacterial solute-binding protein 1 family.</text>
</comment>
<accession>A0A6L3VNV2</accession>
<evidence type="ECO:0000313" key="6">
    <source>
        <dbReference type="Proteomes" id="UP000483004"/>
    </source>
</evidence>
<dbReference type="GO" id="GO:0042956">
    <property type="term" value="P:maltodextrin transmembrane transport"/>
    <property type="evidence" value="ECO:0007669"/>
    <property type="project" value="TreeGrafter"/>
</dbReference>
<sequence length="482" mass="51293">MVEGVGRAERTGRNGPRGHGGTGTARRARGARSARRSRRSTADRAAARKARGTGRTTVALRAAVALALPASALAACGGGGTPTLNWYINPDNGGQVKLADECSKASGGQYRIKTSLMPDDATQQREQLVRRLAAKDSGLDLMSLDPVFVAEAANAGFLRPFPASQAAQFTQGVFPVAVQSSTWDGKLYAAPFWANTQLLWYRKSAVQKAGVDPNAPDFTWDKMIDAALRTGTTVGVQGNKYEGYMVWINALVASAGGEIVSDAGKGDDARIDIDSPAGRAAATIVRRLATSRAASPTLSTDIEEQSRALFNGARGGFMVNWPYIWAADASDAKAGVIGKSIPSDIGWARYPKVAPGQESKPPFGGIEVAIGAYGKHKNTFAVDAVKCITSTEHQKEYMLAEGNPAARPAVYDDPEIQKQFPMAGLIRDSINAAAPRPITPYYTDVSGAIQSRWHPPASVNPNATPRESATFVHQVLRDQRLL</sequence>
<keyword evidence="3" id="KW-0732">Signal</keyword>
<proteinExistence type="inferred from homology"/>
<dbReference type="Proteomes" id="UP000483004">
    <property type="component" value="Unassembled WGS sequence"/>
</dbReference>
<dbReference type="PANTHER" id="PTHR30061">
    <property type="entry name" value="MALTOSE-BINDING PERIPLASMIC PROTEIN"/>
    <property type="match status" value="1"/>
</dbReference>
<evidence type="ECO:0000256" key="1">
    <source>
        <dbReference type="ARBA" id="ARBA00008520"/>
    </source>
</evidence>
<dbReference type="PANTHER" id="PTHR30061:SF50">
    <property type="entry name" value="MALTOSE_MALTODEXTRIN-BINDING PERIPLASMIC PROTEIN"/>
    <property type="match status" value="1"/>
</dbReference>
<name>A0A6L3VNV2_9ACTN</name>
<evidence type="ECO:0000313" key="5">
    <source>
        <dbReference type="EMBL" id="KAB2376454.1"/>
    </source>
</evidence>
<dbReference type="Pfam" id="PF01547">
    <property type="entry name" value="SBP_bac_1"/>
    <property type="match status" value="1"/>
</dbReference>
<keyword evidence="6" id="KW-1185">Reference proteome</keyword>
<dbReference type="OrthoDB" id="3495561at2"/>
<reference evidence="5 6" key="1">
    <citation type="submission" date="2019-09" db="EMBL/GenBank/DDBJ databases">
        <title>Actinomadura physcomitrii sp. nov., a novel actinomycete isolated from moss [Physcomitrium sphaericum (Ludw) Fuernr].</title>
        <authorList>
            <person name="Liu C."/>
            <person name="Zhuang X."/>
        </authorList>
    </citation>
    <scope>NUCLEOTIDE SEQUENCE [LARGE SCALE GENOMIC DNA]</scope>
    <source>
        <strain evidence="5 6">CYP1-1B</strain>
    </source>
</reference>
<dbReference type="GO" id="GO:0055052">
    <property type="term" value="C:ATP-binding cassette (ABC) transporter complex, substrate-binding subunit-containing"/>
    <property type="evidence" value="ECO:0007669"/>
    <property type="project" value="TreeGrafter"/>
</dbReference>